<dbReference type="EMBL" id="JAODUO010000073">
    <property type="protein sequence ID" value="KAK2190639.1"/>
    <property type="molecule type" value="Genomic_DNA"/>
</dbReference>
<dbReference type="PANTHER" id="PTHR16299">
    <property type="entry name" value="CENTROSOMAL PROTEIN KIZUNA"/>
    <property type="match status" value="1"/>
</dbReference>
<dbReference type="InterPro" id="IPR026742">
    <property type="entry name" value="Centrosomal_kizuma"/>
</dbReference>
<evidence type="ECO:0000256" key="1">
    <source>
        <dbReference type="ARBA" id="ARBA00004120"/>
    </source>
</evidence>
<name>A0AAD9P9J8_RIDPI</name>
<protein>
    <recommendedName>
        <fullName evidence="4">Centrosomal protein kizuna</fullName>
    </recommendedName>
    <alternativeName>
        <fullName evidence="9">Polo-like kinase 1 substrate 1</fullName>
    </alternativeName>
</protein>
<feature type="compositionally biased region" description="Basic and acidic residues" evidence="10">
    <location>
        <begin position="415"/>
        <end position="424"/>
    </location>
</feature>
<accession>A0AAD9P9J8</accession>
<feature type="compositionally biased region" description="Low complexity" evidence="10">
    <location>
        <begin position="171"/>
        <end position="186"/>
    </location>
</feature>
<evidence type="ECO:0000256" key="2">
    <source>
        <dbReference type="ARBA" id="ARBA00004300"/>
    </source>
</evidence>
<comment type="caution">
    <text evidence="11">The sequence shown here is derived from an EMBL/GenBank/DDBJ whole genome shotgun (WGS) entry which is preliminary data.</text>
</comment>
<evidence type="ECO:0000256" key="5">
    <source>
        <dbReference type="ARBA" id="ARBA00022490"/>
    </source>
</evidence>
<evidence type="ECO:0000313" key="12">
    <source>
        <dbReference type="Proteomes" id="UP001209878"/>
    </source>
</evidence>
<evidence type="ECO:0000256" key="3">
    <source>
        <dbReference type="ARBA" id="ARBA00010767"/>
    </source>
</evidence>
<proteinExistence type="inferred from homology"/>
<feature type="compositionally biased region" description="Basic residues" evidence="10">
    <location>
        <begin position="402"/>
        <end position="414"/>
    </location>
</feature>
<evidence type="ECO:0000313" key="11">
    <source>
        <dbReference type="EMBL" id="KAK2190639.1"/>
    </source>
</evidence>
<reference evidence="11" key="1">
    <citation type="journal article" date="2023" name="Mol. Biol. Evol.">
        <title>Third-Generation Sequencing Reveals the Adaptive Role of the Epigenome in Three Deep-Sea Polychaetes.</title>
        <authorList>
            <person name="Perez M."/>
            <person name="Aroh O."/>
            <person name="Sun Y."/>
            <person name="Lan Y."/>
            <person name="Juniper S.K."/>
            <person name="Young C.R."/>
            <person name="Angers B."/>
            <person name="Qian P.Y."/>
        </authorList>
    </citation>
    <scope>NUCLEOTIDE SEQUENCE</scope>
    <source>
        <strain evidence="11">R07B-5</strain>
    </source>
</reference>
<dbReference type="GO" id="GO:0005813">
    <property type="term" value="C:centrosome"/>
    <property type="evidence" value="ECO:0007669"/>
    <property type="project" value="UniProtKB-SubCell"/>
</dbReference>
<keyword evidence="6" id="KW-0206">Cytoskeleton</keyword>
<evidence type="ECO:0000256" key="10">
    <source>
        <dbReference type="SAM" id="MobiDB-lite"/>
    </source>
</evidence>
<comment type="subcellular location">
    <subcellularLocation>
        <location evidence="1">Cytoplasm</location>
        <location evidence="1">Cytoskeleton</location>
        <location evidence="1">Cilium basal body</location>
    </subcellularLocation>
    <subcellularLocation>
        <location evidence="2">Cytoplasm</location>
        <location evidence="2">Cytoskeleton</location>
        <location evidence="2">Microtubule organizing center</location>
        <location evidence="2">Centrosome</location>
    </subcellularLocation>
</comment>
<organism evidence="11 12">
    <name type="scientific">Ridgeia piscesae</name>
    <name type="common">Tubeworm</name>
    <dbReference type="NCBI Taxonomy" id="27915"/>
    <lineage>
        <taxon>Eukaryota</taxon>
        <taxon>Metazoa</taxon>
        <taxon>Spiralia</taxon>
        <taxon>Lophotrochozoa</taxon>
        <taxon>Annelida</taxon>
        <taxon>Polychaeta</taxon>
        <taxon>Sedentaria</taxon>
        <taxon>Canalipalpata</taxon>
        <taxon>Sabellida</taxon>
        <taxon>Siboglinidae</taxon>
        <taxon>Ridgeia</taxon>
    </lineage>
</organism>
<dbReference type="AlphaFoldDB" id="A0AAD9P9J8"/>
<evidence type="ECO:0000256" key="7">
    <source>
        <dbReference type="ARBA" id="ARBA00023273"/>
    </source>
</evidence>
<keyword evidence="5" id="KW-0963">Cytoplasm</keyword>
<feature type="compositionally biased region" description="Polar residues" evidence="10">
    <location>
        <begin position="290"/>
        <end position="308"/>
    </location>
</feature>
<feature type="compositionally biased region" description="Polar residues" evidence="10">
    <location>
        <begin position="335"/>
        <end position="347"/>
    </location>
</feature>
<dbReference type="GO" id="GO:0007051">
    <property type="term" value="P:spindle organization"/>
    <property type="evidence" value="ECO:0007669"/>
    <property type="project" value="InterPro"/>
</dbReference>
<feature type="compositionally biased region" description="Polar residues" evidence="10">
    <location>
        <begin position="460"/>
        <end position="485"/>
    </location>
</feature>
<evidence type="ECO:0000256" key="6">
    <source>
        <dbReference type="ARBA" id="ARBA00023212"/>
    </source>
</evidence>
<evidence type="ECO:0000256" key="4">
    <source>
        <dbReference type="ARBA" id="ARBA00013872"/>
    </source>
</evidence>
<comment type="similarity">
    <text evidence="3">Belongs to the kizuna family.</text>
</comment>
<gene>
    <name evidence="11" type="ORF">NP493_72g02013</name>
</gene>
<evidence type="ECO:0000256" key="9">
    <source>
        <dbReference type="ARBA" id="ARBA00031153"/>
    </source>
</evidence>
<dbReference type="PANTHER" id="PTHR16299:SF2">
    <property type="entry name" value="CENTROSOMAL PROTEIN KIZUNA"/>
    <property type="match status" value="1"/>
</dbReference>
<sequence length="485" mass="53430">MASTHYYEKIKHLQDMRDESEKQRLELEGRLNSYVKSDDRLAKLKAVRLQTYWKKICDDEERSRRRNEQLLREFDRVEAHLAVLAERTQRQQRIKEDYEAYVERMYPNWKQKVMGQSVGVYGAPQSATQHFVHFSNTAAPPVSQPSQRVAVTIPQDPLTTGSALTRPFVSPPQSSTVPPSATTSTPRYSVQGRGRDWGYSDYPQNGPMSPGEFLPEGLLQQVPGNPPPSQWARQEEPPPSQWARQEEPPPSQWARQEDPVIPASSTHQTPMSSAHKVKSEPSYHAPAPANTASRVDHNTNALTTTTSDIPPGGSIVTEPSVVTSSTLIQGRPQAVSPTSNYSGTSSPGKAPSRPMEELTVMSPGTSLHSAPENEGMGADVLSQNSETSCKHVVDSQSSSSRGKTKIRGLTKRHKTTDAESRDDGGADDYTSVMKAERQSWASLASSDSERFTVAAPQRLDTVSESSGRNRSPSPGNVSSYLSVYV</sequence>
<feature type="region of interest" description="Disordered" evidence="10">
    <location>
        <begin position="157"/>
        <end position="485"/>
    </location>
</feature>
<feature type="compositionally biased region" description="Polar residues" evidence="10">
    <location>
        <begin position="263"/>
        <end position="272"/>
    </location>
</feature>
<evidence type="ECO:0000256" key="8">
    <source>
        <dbReference type="ARBA" id="ARBA00024919"/>
    </source>
</evidence>
<keyword evidence="7" id="KW-0966">Cell projection</keyword>
<comment type="function">
    <text evidence="8">Centrosomal protein required for establishing a robust mitotic centrosome architecture that can endure the forces that converge on the centrosomes during spindle formation. Required for stabilizing the expanded pericentriolar material around the centriole.</text>
</comment>
<keyword evidence="12" id="KW-1185">Reference proteome</keyword>
<dbReference type="Proteomes" id="UP001209878">
    <property type="component" value="Unassembled WGS sequence"/>
</dbReference>